<reference evidence="2 3" key="2">
    <citation type="submission" date="2019-11" db="EMBL/GenBank/DDBJ databases">
        <authorList>
            <person name="Lu H."/>
        </authorList>
    </citation>
    <scope>NUCLEOTIDE SEQUENCE [LARGE SCALE GENOMIC DNA]</scope>
    <source>
        <strain evidence="2 3">FIM1</strain>
    </source>
</reference>
<evidence type="ECO:0000313" key="3">
    <source>
        <dbReference type="Proteomes" id="UP000422736"/>
    </source>
</evidence>
<dbReference type="EMBL" id="CP015057">
    <property type="protein sequence ID" value="QGN16294.1"/>
    <property type="molecule type" value="Genomic_DNA"/>
</dbReference>
<dbReference type="InterPro" id="IPR018961">
    <property type="entry name" value="DnaJ_homolog_subfam-C_membr-28"/>
</dbReference>
<feature type="domain" description="DnaJ homologue subfamily C member 28 conserved" evidence="1">
    <location>
        <begin position="219"/>
        <end position="288"/>
    </location>
</feature>
<evidence type="ECO:0000259" key="1">
    <source>
        <dbReference type="Pfam" id="PF09350"/>
    </source>
</evidence>
<name>A0ABX6EVA8_KLUMA</name>
<dbReference type="PANTHER" id="PTHR39394:SF1">
    <property type="entry name" value="DNAJ HOMOLOGUE SUBFAMILY C MEMBER 28 CONSERVED DOMAIN-CONTAINING PROTEIN"/>
    <property type="match status" value="1"/>
</dbReference>
<organism evidence="2 3">
    <name type="scientific">Kluyveromyces marxianus</name>
    <name type="common">Yeast</name>
    <name type="synonym">Candida kefyr</name>
    <dbReference type="NCBI Taxonomy" id="4911"/>
    <lineage>
        <taxon>Eukaryota</taxon>
        <taxon>Fungi</taxon>
        <taxon>Dikarya</taxon>
        <taxon>Ascomycota</taxon>
        <taxon>Saccharomycotina</taxon>
        <taxon>Saccharomycetes</taxon>
        <taxon>Saccharomycetales</taxon>
        <taxon>Saccharomycetaceae</taxon>
        <taxon>Kluyveromyces</taxon>
    </lineage>
</organism>
<protein>
    <recommendedName>
        <fullName evidence="1">DnaJ homologue subfamily C member 28 conserved domain-containing protein</fullName>
    </recommendedName>
</protein>
<dbReference type="Pfam" id="PF09350">
    <property type="entry name" value="DJC28_CD"/>
    <property type="match status" value="1"/>
</dbReference>
<sequence length="430" mass="49088">MRRIGCDLALRSINGISIGIGNQPFYSHGYCRSCLRRYSSDNGEAGYMKKRLQELSETNTVDKDDPLMKIIHGGSIVDESEPLRKIHGKLQDVTFQEKHREQLSITKGSVNTNKHARDIASSKSWSGDEHVLDTALRMVLDSAPKAIPMPNGSVNNRFKNTSRRKLSVQDRLEQVQDKTMRYKQDLSTDEIEKREAAAFRALYTEKFTPIGSFEKLRSVADARIEESIKRGEFNSTKKLHGKKVDVSNENAHLDRTTYHLNNILVNQNIVPPWIEKQGSVSSDIAAFRKQLVGKLEAELLNQMRKRKLFSHAYATVQDALDSINTDRDTFLDTCFRSWCKSVQPFLNSNIPRLNSGLRSYNLQAPLHTQKLYLVADRELERTRKSVNMDNLFAQEYARIKDLNPPGSSAKENLGSKDHSRFSLFNIFKSY</sequence>
<dbReference type="PANTHER" id="PTHR39394">
    <property type="entry name" value="YALI0E31793P"/>
    <property type="match status" value="1"/>
</dbReference>
<proteinExistence type="predicted"/>
<gene>
    <name evidence="2" type="ORF">FIM1_2999</name>
</gene>
<dbReference type="Proteomes" id="UP000422736">
    <property type="component" value="Chromosome 4"/>
</dbReference>
<evidence type="ECO:0000313" key="2">
    <source>
        <dbReference type="EMBL" id="QGN16294.1"/>
    </source>
</evidence>
<reference evidence="2 3" key="1">
    <citation type="submission" date="2016-03" db="EMBL/GenBank/DDBJ databases">
        <title>How can Kluyveromyces marxianus grow so fast - potential evolutionary course in Saccharomyces Complex revealed by comparative genomics.</title>
        <authorList>
            <person name="Mo W."/>
            <person name="Lu W."/>
            <person name="Yang X."/>
            <person name="Qi J."/>
            <person name="Lv H."/>
        </authorList>
    </citation>
    <scope>NUCLEOTIDE SEQUENCE [LARGE SCALE GENOMIC DNA]</scope>
    <source>
        <strain evidence="2 3">FIM1</strain>
    </source>
</reference>
<accession>A0ABX6EVA8</accession>
<keyword evidence="3" id="KW-1185">Reference proteome</keyword>